<accession>A0A251X410</accession>
<protein>
    <submittedName>
        <fullName evidence="1">Uncharacterized protein</fullName>
    </submittedName>
</protein>
<gene>
    <name evidence="1" type="ORF">TPSD3_13280</name>
</gene>
<dbReference type="AlphaFoldDB" id="A0A251X410"/>
<dbReference type="Proteomes" id="UP000194798">
    <property type="component" value="Unassembled WGS sequence"/>
</dbReference>
<proteinExistence type="predicted"/>
<dbReference type="RefSeq" id="WP_086489009.1">
    <property type="nucleotide sequence ID" value="NZ_MSLT01000023.1"/>
</dbReference>
<reference evidence="1 2" key="1">
    <citation type="submission" date="2016-12" db="EMBL/GenBank/DDBJ databases">
        <title>Thioflexothrix psekupsii D3 genome sequencing and assembly.</title>
        <authorList>
            <person name="Fomenkov A."/>
            <person name="Vincze T."/>
            <person name="Grabovich M."/>
            <person name="Anton B.P."/>
            <person name="Dubinina G."/>
            <person name="Orlova M."/>
            <person name="Belousova E."/>
            <person name="Roberts R.J."/>
        </authorList>
    </citation>
    <scope>NUCLEOTIDE SEQUENCE [LARGE SCALE GENOMIC DNA]</scope>
    <source>
        <strain evidence="1">D3</strain>
    </source>
</reference>
<name>A0A251X410_9GAMM</name>
<sequence>MMTDTEIRVKGVQILAEYLGDIEMERFIALIQREPFDYTQWRQNIDMDQSIEEISKQAMNLREKISR</sequence>
<dbReference type="EMBL" id="MSLT01000023">
    <property type="protein sequence ID" value="OUD12095.1"/>
    <property type="molecule type" value="Genomic_DNA"/>
</dbReference>
<evidence type="ECO:0000313" key="1">
    <source>
        <dbReference type="EMBL" id="OUD12095.1"/>
    </source>
</evidence>
<evidence type="ECO:0000313" key="2">
    <source>
        <dbReference type="Proteomes" id="UP000194798"/>
    </source>
</evidence>
<dbReference type="OrthoDB" id="361711at2"/>
<keyword evidence="2" id="KW-1185">Reference proteome</keyword>
<comment type="caution">
    <text evidence="1">The sequence shown here is derived from an EMBL/GenBank/DDBJ whole genome shotgun (WGS) entry which is preliminary data.</text>
</comment>
<organism evidence="1 2">
    <name type="scientific">Thioflexithrix psekupsensis</name>
    <dbReference type="NCBI Taxonomy" id="1570016"/>
    <lineage>
        <taxon>Bacteria</taxon>
        <taxon>Pseudomonadati</taxon>
        <taxon>Pseudomonadota</taxon>
        <taxon>Gammaproteobacteria</taxon>
        <taxon>Thiotrichales</taxon>
        <taxon>Thioflexithrix</taxon>
    </lineage>
</organism>